<protein>
    <submittedName>
        <fullName evidence="2">Uncharacterized protein</fullName>
    </submittedName>
</protein>
<evidence type="ECO:0000313" key="2">
    <source>
        <dbReference type="EMBL" id="MBF6023700.1"/>
    </source>
</evidence>
<dbReference type="Proteomes" id="UP001429984">
    <property type="component" value="Unassembled WGS sequence"/>
</dbReference>
<organism evidence="2 3">
    <name type="scientific">Lysobacter niastensis</name>
    <dbReference type="NCBI Taxonomy" id="380629"/>
    <lineage>
        <taxon>Bacteria</taxon>
        <taxon>Pseudomonadati</taxon>
        <taxon>Pseudomonadota</taxon>
        <taxon>Gammaproteobacteria</taxon>
        <taxon>Lysobacterales</taxon>
        <taxon>Lysobacteraceae</taxon>
        <taxon>Lysobacter</taxon>
    </lineage>
</organism>
<name>A0ABS0B9C2_9GAMM</name>
<comment type="caution">
    <text evidence="2">The sequence shown here is derived from an EMBL/GenBank/DDBJ whole genome shotgun (WGS) entry which is preliminary data.</text>
</comment>
<feature type="transmembrane region" description="Helical" evidence="1">
    <location>
        <begin position="57"/>
        <end position="78"/>
    </location>
</feature>
<keyword evidence="3" id="KW-1185">Reference proteome</keyword>
<evidence type="ECO:0000256" key="1">
    <source>
        <dbReference type="SAM" id="Phobius"/>
    </source>
</evidence>
<sequence length="270" mass="29789">MNVTEQDSPANPAPESAEALIAAEIAISGRAGATATKPESTAWAVHVWRRLLREPSLLVTLAYLFVSFIGLWSNYFFYRGFDLPILEYMQASDYLVAGLRDPAYALLLVSSLALVLVIIWPETYRRRQPERAEAYRRRWWGRVVFANLRGWSWKGVGLAPETGVVLAVFWGMVWASAAYVANKAQTIREGEAGNIVRVTLAGDVSPQPRAARLLGSTSAFVMLWWPEERVAEAIPIESIARLQSIGRKGAHAEARGDAASNPVPVTPLAR</sequence>
<accession>A0ABS0B9C2</accession>
<gene>
    <name evidence="2" type="ORF">IU514_06640</name>
</gene>
<proteinExistence type="predicted"/>
<dbReference type="EMBL" id="JADLZT010000003">
    <property type="protein sequence ID" value="MBF6023700.1"/>
    <property type="molecule type" value="Genomic_DNA"/>
</dbReference>
<keyword evidence="1" id="KW-0812">Transmembrane</keyword>
<evidence type="ECO:0000313" key="3">
    <source>
        <dbReference type="Proteomes" id="UP001429984"/>
    </source>
</evidence>
<reference evidence="2 3" key="1">
    <citation type="submission" date="2020-11" db="EMBL/GenBank/DDBJ databases">
        <title>Draft Genome Sequence and Secondary Metabolite Biosynthetic Potential of the Lysobacter niastensis Type strain DSM 18481.</title>
        <authorList>
            <person name="Turrini P."/>
            <person name="Artuso I."/>
            <person name="Tescari M."/>
            <person name="Lugli G.A."/>
            <person name="Frangipani E."/>
            <person name="Ventura M."/>
            <person name="Visca P."/>
        </authorList>
    </citation>
    <scope>NUCLEOTIDE SEQUENCE [LARGE SCALE GENOMIC DNA]</scope>
    <source>
        <strain evidence="2 3">DSM 18481</strain>
    </source>
</reference>
<feature type="transmembrane region" description="Helical" evidence="1">
    <location>
        <begin position="103"/>
        <end position="121"/>
    </location>
</feature>
<dbReference type="RefSeq" id="WP_194930290.1">
    <property type="nucleotide sequence ID" value="NZ_JADLZT010000003.1"/>
</dbReference>
<keyword evidence="1" id="KW-1133">Transmembrane helix</keyword>
<keyword evidence="1" id="KW-0472">Membrane</keyword>